<evidence type="ECO:0000256" key="2">
    <source>
        <dbReference type="SAM" id="Phobius"/>
    </source>
</evidence>
<dbReference type="EMBL" id="CP121671">
    <property type="protein sequence ID" value="WFT73333.1"/>
    <property type="molecule type" value="Genomic_DNA"/>
</dbReference>
<organism evidence="4 5">
    <name type="scientific">Halobacillus naozhouensis</name>
    <dbReference type="NCBI Taxonomy" id="554880"/>
    <lineage>
        <taxon>Bacteria</taxon>
        <taxon>Bacillati</taxon>
        <taxon>Bacillota</taxon>
        <taxon>Bacilli</taxon>
        <taxon>Bacillales</taxon>
        <taxon>Bacillaceae</taxon>
        <taxon>Halobacillus</taxon>
    </lineage>
</organism>
<sequence length="212" mass="23784">MSEKESSFSRANRFEKKRKGTRLVTWLAGAGALLIVVFIASFIFGGESEQTASNQQADNGNSSNDQELNVITDEQEEQDSESSQQKDKEQEKNKKEEDAVIKESDKKNVDRVITKDWEPVATEQQTSGNHTVTYEKSSQDWQEILQAASKATSIDTSNMIAWRVENGGGPQKVEATVSDKAQQQTYRVYIHWVEGAGYKPVKVEELASNPYQ</sequence>
<feature type="region of interest" description="Disordered" evidence="1">
    <location>
        <begin position="50"/>
        <end position="106"/>
    </location>
</feature>
<feature type="compositionally biased region" description="Basic and acidic residues" evidence="1">
    <location>
        <begin position="84"/>
        <end position="106"/>
    </location>
</feature>
<keyword evidence="2" id="KW-0812">Transmembrane</keyword>
<evidence type="ECO:0000313" key="5">
    <source>
        <dbReference type="Proteomes" id="UP001221597"/>
    </source>
</evidence>
<name>A0ABY8ITH4_9BACI</name>
<evidence type="ECO:0000259" key="3">
    <source>
        <dbReference type="Pfam" id="PF07423"/>
    </source>
</evidence>
<reference evidence="4 5" key="1">
    <citation type="submission" date="2023-04" db="EMBL/GenBank/DDBJ databases">
        <title>Genome sequence of Halobacillus naozhouensis KACC 21980.</title>
        <authorList>
            <person name="Kim S."/>
            <person name="Heo J."/>
            <person name="Kwon S.-W."/>
        </authorList>
    </citation>
    <scope>NUCLEOTIDE SEQUENCE [LARGE SCALE GENOMIC DNA]</scope>
    <source>
        <strain evidence="4 5">KCTC 13234</strain>
    </source>
</reference>
<proteinExistence type="predicted"/>
<feature type="compositionally biased region" description="Polar residues" evidence="1">
    <location>
        <begin position="50"/>
        <end position="69"/>
    </location>
</feature>
<keyword evidence="2" id="KW-0472">Membrane</keyword>
<evidence type="ECO:0000313" key="4">
    <source>
        <dbReference type="EMBL" id="WFT73333.1"/>
    </source>
</evidence>
<dbReference type="Pfam" id="PF07423">
    <property type="entry name" value="DUF1510"/>
    <property type="match status" value="1"/>
</dbReference>
<feature type="transmembrane region" description="Helical" evidence="2">
    <location>
        <begin position="23"/>
        <end position="44"/>
    </location>
</feature>
<dbReference type="Proteomes" id="UP001221597">
    <property type="component" value="Chromosome"/>
</dbReference>
<protein>
    <submittedName>
        <fullName evidence="4">YrrS family protein</fullName>
    </submittedName>
</protein>
<dbReference type="RefSeq" id="WP_283075349.1">
    <property type="nucleotide sequence ID" value="NZ_CP121671.1"/>
</dbReference>
<evidence type="ECO:0000256" key="1">
    <source>
        <dbReference type="SAM" id="MobiDB-lite"/>
    </source>
</evidence>
<keyword evidence="2" id="KW-1133">Transmembrane helix</keyword>
<dbReference type="InterPro" id="IPR009988">
    <property type="entry name" value="DUF1510"/>
</dbReference>
<accession>A0ABY8ITH4</accession>
<feature type="domain" description="DUF1510" evidence="3">
    <location>
        <begin position="113"/>
        <end position="206"/>
    </location>
</feature>
<gene>
    <name evidence="4" type="ORF">P9989_13120</name>
</gene>
<keyword evidence="5" id="KW-1185">Reference proteome</keyword>